<proteinExistence type="predicted"/>
<dbReference type="eggNOG" id="COG3520">
    <property type="taxonomic scope" value="Bacteria"/>
</dbReference>
<evidence type="ECO:0000313" key="3">
    <source>
        <dbReference type="Proteomes" id="UP000005824"/>
    </source>
</evidence>
<feature type="region of interest" description="Disordered" evidence="1">
    <location>
        <begin position="39"/>
        <end position="58"/>
    </location>
</feature>
<organism evidence="2 3">
    <name type="scientific">Chthoniobacter flavus Ellin428</name>
    <dbReference type="NCBI Taxonomy" id="497964"/>
    <lineage>
        <taxon>Bacteria</taxon>
        <taxon>Pseudomonadati</taxon>
        <taxon>Verrucomicrobiota</taxon>
        <taxon>Spartobacteria</taxon>
        <taxon>Chthoniobacterales</taxon>
        <taxon>Chthoniobacteraceae</taxon>
        <taxon>Chthoniobacter</taxon>
    </lineage>
</organism>
<evidence type="ECO:0000256" key="1">
    <source>
        <dbReference type="SAM" id="MobiDB-lite"/>
    </source>
</evidence>
<reference evidence="2 3" key="1">
    <citation type="journal article" date="2011" name="J. Bacteriol.">
        <title>Genome sequence of Chthoniobacter flavus Ellin428, an aerobic heterotrophic soil bacterium.</title>
        <authorList>
            <person name="Kant R."/>
            <person name="van Passel M.W."/>
            <person name="Palva A."/>
            <person name="Lucas S."/>
            <person name="Lapidus A."/>
            <person name="Glavina Del Rio T."/>
            <person name="Dalin E."/>
            <person name="Tice H."/>
            <person name="Bruce D."/>
            <person name="Goodwin L."/>
            <person name="Pitluck S."/>
            <person name="Larimer F.W."/>
            <person name="Land M.L."/>
            <person name="Hauser L."/>
            <person name="Sangwan P."/>
            <person name="de Vos W.M."/>
            <person name="Janssen P.H."/>
            <person name="Smidt H."/>
        </authorList>
    </citation>
    <scope>NUCLEOTIDE SEQUENCE [LARGE SCALE GENOMIC DNA]</scope>
    <source>
        <strain evidence="2 3">Ellin428</strain>
    </source>
</reference>
<dbReference type="NCBIfam" id="TIGR03347">
    <property type="entry name" value="VI_chp_1"/>
    <property type="match status" value="1"/>
</dbReference>
<sequence>METSDRKTPTDLTRGLAENPQAYNFFRAVRLLEARHRDRPRLGKSVDPREDPVRFGQHPSLTFSRSTIDSFTEGGAQPHRLFVNFMGLFGPNGPLPLHITDYARDRESNAKDRTIAGFLNIFHHRLLSLFYRAWAVNQKAVDLDRPEEASFARFIASFIGLGIPELRKRDSISDWAKLYYSGWLSSQTRNAEGLETILGDYFQMPIRIISFVGHWLRLPEHSVCRLGEQPETGTLGRSAVIGSRVWDCQLKFRVRIGPVGLAQLQRLLPGGKTFVRLQDWVRSYCGDEYLWDAQVVLKKEEVPSIQLGGGGLLGWTTWLKSKPSEKDAEDLILEPKLG</sequence>
<dbReference type="Pfam" id="PF06996">
    <property type="entry name" value="T6SS_TssG"/>
    <property type="match status" value="1"/>
</dbReference>
<dbReference type="InterPro" id="IPR010732">
    <property type="entry name" value="T6SS_TssG-like"/>
</dbReference>
<dbReference type="STRING" id="497964.CfE428DRAFT_2841"/>
<dbReference type="EMBL" id="ABVL01000007">
    <property type="protein sequence ID" value="EDY19665.1"/>
    <property type="molecule type" value="Genomic_DNA"/>
</dbReference>
<evidence type="ECO:0000313" key="2">
    <source>
        <dbReference type="EMBL" id="EDY19665.1"/>
    </source>
</evidence>
<accession>B4D1Q3</accession>
<comment type="caution">
    <text evidence="2">The sequence shown here is derived from an EMBL/GenBank/DDBJ whole genome shotgun (WGS) entry which is preliminary data.</text>
</comment>
<dbReference type="PANTHER" id="PTHR35564:SF4">
    <property type="entry name" value="CYTOPLASMIC PROTEIN"/>
    <property type="match status" value="1"/>
</dbReference>
<feature type="compositionally biased region" description="Basic and acidic residues" evidence="1">
    <location>
        <begin position="39"/>
        <end position="53"/>
    </location>
</feature>
<dbReference type="Proteomes" id="UP000005824">
    <property type="component" value="Unassembled WGS sequence"/>
</dbReference>
<protein>
    <submittedName>
        <fullName evidence="2">Type VI secretion protein, VC_A0111 family</fullName>
    </submittedName>
</protein>
<dbReference type="InParanoid" id="B4D1Q3"/>
<keyword evidence="3" id="KW-1185">Reference proteome</keyword>
<gene>
    <name evidence="2" type="ORF">CfE428DRAFT_2841</name>
</gene>
<dbReference type="AlphaFoldDB" id="B4D1Q3"/>
<name>B4D1Q3_9BACT</name>
<dbReference type="RefSeq" id="WP_006980166.1">
    <property type="nucleotide sequence ID" value="NZ_ABVL01000007.1"/>
</dbReference>
<dbReference type="PANTHER" id="PTHR35564">
    <property type="match status" value="1"/>
</dbReference>